<protein>
    <submittedName>
        <fullName evidence="1">Uncharacterized protein</fullName>
    </submittedName>
</protein>
<name>A0A518GCY7_9BACT</name>
<organism evidence="1 2">
    <name type="scientific">Aureliella helgolandensis</name>
    <dbReference type="NCBI Taxonomy" id="2527968"/>
    <lineage>
        <taxon>Bacteria</taxon>
        <taxon>Pseudomonadati</taxon>
        <taxon>Planctomycetota</taxon>
        <taxon>Planctomycetia</taxon>
        <taxon>Pirellulales</taxon>
        <taxon>Pirellulaceae</taxon>
        <taxon>Aureliella</taxon>
    </lineage>
</organism>
<dbReference type="Proteomes" id="UP000318017">
    <property type="component" value="Chromosome"/>
</dbReference>
<dbReference type="KEGG" id="ahel:Q31a_48390"/>
<sequence length="109" mass="11610">MQLALRPATLRLCDSATPRLCGVLAGAGNRSAKLGVECFNIRRPRTFRLEMCPGGLPAGTISVKCASRHTTKPHFVTQDAFLMVGTPLALLVARDGGTPCAFRNMGEVP</sequence>
<gene>
    <name evidence="1" type="ORF">Q31a_48390</name>
</gene>
<keyword evidence="2" id="KW-1185">Reference proteome</keyword>
<accession>A0A518GCY7</accession>
<dbReference type="EMBL" id="CP036298">
    <property type="protein sequence ID" value="QDV26465.1"/>
    <property type="molecule type" value="Genomic_DNA"/>
</dbReference>
<reference evidence="1 2" key="1">
    <citation type="submission" date="2019-02" db="EMBL/GenBank/DDBJ databases">
        <title>Deep-cultivation of Planctomycetes and their phenomic and genomic characterization uncovers novel biology.</title>
        <authorList>
            <person name="Wiegand S."/>
            <person name="Jogler M."/>
            <person name="Boedeker C."/>
            <person name="Pinto D."/>
            <person name="Vollmers J."/>
            <person name="Rivas-Marin E."/>
            <person name="Kohn T."/>
            <person name="Peeters S.H."/>
            <person name="Heuer A."/>
            <person name="Rast P."/>
            <person name="Oberbeckmann S."/>
            <person name="Bunk B."/>
            <person name="Jeske O."/>
            <person name="Meyerdierks A."/>
            <person name="Storesund J.E."/>
            <person name="Kallscheuer N."/>
            <person name="Luecker S."/>
            <person name="Lage O.M."/>
            <person name="Pohl T."/>
            <person name="Merkel B.J."/>
            <person name="Hornburger P."/>
            <person name="Mueller R.-W."/>
            <person name="Bruemmer F."/>
            <person name="Labrenz M."/>
            <person name="Spormann A.M."/>
            <person name="Op den Camp H."/>
            <person name="Overmann J."/>
            <person name="Amann R."/>
            <person name="Jetten M.S.M."/>
            <person name="Mascher T."/>
            <person name="Medema M.H."/>
            <person name="Devos D.P."/>
            <person name="Kaster A.-K."/>
            <person name="Ovreas L."/>
            <person name="Rohde M."/>
            <person name="Galperin M.Y."/>
            <person name="Jogler C."/>
        </authorList>
    </citation>
    <scope>NUCLEOTIDE SEQUENCE [LARGE SCALE GENOMIC DNA]</scope>
    <source>
        <strain evidence="1 2">Q31a</strain>
    </source>
</reference>
<dbReference type="AlphaFoldDB" id="A0A518GCY7"/>
<evidence type="ECO:0000313" key="2">
    <source>
        <dbReference type="Proteomes" id="UP000318017"/>
    </source>
</evidence>
<evidence type="ECO:0000313" key="1">
    <source>
        <dbReference type="EMBL" id="QDV26465.1"/>
    </source>
</evidence>
<proteinExistence type="predicted"/>